<evidence type="ECO:0000313" key="1">
    <source>
        <dbReference type="EMBL" id="NGY65059.1"/>
    </source>
</evidence>
<comment type="caution">
    <text evidence="1">The sequence shown here is derived from an EMBL/GenBank/DDBJ whole genome shotgun (WGS) entry which is preliminary data.</text>
</comment>
<name>A0A7C9W7T6_9PSEU</name>
<dbReference type="RefSeq" id="WP_166053851.1">
    <property type="nucleotide sequence ID" value="NZ_JAAMPJ010000014.1"/>
</dbReference>
<accession>A0A7C9W7T6</accession>
<organism evidence="1 2">
    <name type="scientific">Lentzea alba</name>
    <dbReference type="NCBI Taxonomy" id="2714351"/>
    <lineage>
        <taxon>Bacteria</taxon>
        <taxon>Bacillati</taxon>
        <taxon>Actinomycetota</taxon>
        <taxon>Actinomycetes</taxon>
        <taxon>Pseudonocardiales</taxon>
        <taxon>Pseudonocardiaceae</taxon>
        <taxon>Lentzea</taxon>
    </lineage>
</organism>
<dbReference type="EMBL" id="JAAMPJ010000014">
    <property type="protein sequence ID" value="NGY65059.1"/>
    <property type="molecule type" value="Genomic_DNA"/>
</dbReference>
<sequence>MGTDAWRNWIAFNDEKPETENADDELYSDRLFVGGPSSHGPYALAAIIGRPLPGTLPTVRPAVRLHVGVHANLIPDVVIDGELVPANSDAYHGGTASDEIAALVSLILGVRLRVAGTARLSGIHEHSEAHPPIYLEVAPLAHPGRLGREYIPAALTRLADLGQLDRLDSFPDLNEEAQVELVRAARAYATGLWWSNEDQNHAWLQLVTAIEIAANYRQTGQVTPQELVEDLWPELWAALQTADDAVRAEVSHQIAPQIRATKKFVDFLTECAPEPADLRPPTGELDWTKMAQHAKLIYRHRSKALHGGKPFPLPMLEQPRHEANGAIQEVPWGLNTGGLGGVWDAKEAPMLLSTFEHIARGSLLNWWDELRRSPAADGQELP</sequence>
<protein>
    <recommendedName>
        <fullName evidence="3">Apea-like HEPN domain-containing protein</fullName>
    </recommendedName>
</protein>
<dbReference type="AlphaFoldDB" id="A0A7C9W7T6"/>
<keyword evidence="2" id="KW-1185">Reference proteome</keyword>
<gene>
    <name evidence="1" type="ORF">G7043_39715</name>
</gene>
<evidence type="ECO:0000313" key="2">
    <source>
        <dbReference type="Proteomes" id="UP000481360"/>
    </source>
</evidence>
<evidence type="ECO:0008006" key="3">
    <source>
        <dbReference type="Google" id="ProtNLM"/>
    </source>
</evidence>
<proteinExistence type="predicted"/>
<reference evidence="1 2" key="1">
    <citation type="submission" date="2020-03" db="EMBL/GenBank/DDBJ databases">
        <title>Isolation and identification of active actinomycetes.</title>
        <authorList>
            <person name="Sun X."/>
        </authorList>
    </citation>
    <scope>NUCLEOTIDE SEQUENCE [LARGE SCALE GENOMIC DNA]</scope>
    <source>
        <strain evidence="1 2">NEAU-D13</strain>
    </source>
</reference>
<dbReference type="Proteomes" id="UP000481360">
    <property type="component" value="Unassembled WGS sequence"/>
</dbReference>